<dbReference type="RefSeq" id="WP_165439839.1">
    <property type="nucleotide sequence ID" value="NZ_SHLD01000001.1"/>
</dbReference>
<dbReference type="AlphaFoldDB" id="A0A4Q8BI01"/>
<feature type="region of interest" description="Disordered" evidence="1">
    <location>
        <begin position="16"/>
        <end position="66"/>
    </location>
</feature>
<sequence>MRFLFWRRKPIPTFPVPGQRTPLNERPTWTTTPTQVFPTTDPGGAGNLTRAQRWRAGGWRQNGGPR</sequence>
<proteinExistence type="predicted"/>
<reference evidence="2 3" key="1">
    <citation type="submission" date="2019-02" db="EMBL/GenBank/DDBJ databases">
        <title>Sequencing the genomes of 1000 actinobacteria strains.</title>
        <authorList>
            <person name="Klenk H.-P."/>
        </authorList>
    </citation>
    <scope>NUCLEOTIDE SEQUENCE [LARGE SCALE GENOMIC DNA]</scope>
    <source>
        <strain evidence="2 3">DSM 45612</strain>
    </source>
</reference>
<dbReference type="Proteomes" id="UP000294114">
    <property type="component" value="Unassembled WGS sequence"/>
</dbReference>
<feature type="compositionally biased region" description="Low complexity" evidence="1">
    <location>
        <begin position="27"/>
        <end position="42"/>
    </location>
</feature>
<evidence type="ECO:0000256" key="1">
    <source>
        <dbReference type="SAM" id="MobiDB-lite"/>
    </source>
</evidence>
<dbReference type="EMBL" id="SHLD01000001">
    <property type="protein sequence ID" value="RZU77141.1"/>
    <property type="molecule type" value="Genomic_DNA"/>
</dbReference>
<evidence type="ECO:0000313" key="2">
    <source>
        <dbReference type="EMBL" id="RZU77141.1"/>
    </source>
</evidence>
<gene>
    <name evidence="2" type="ORF">EV384_5856</name>
</gene>
<keyword evidence="3" id="KW-1185">Reference proteome</keyword>
<accession>A0A4Q8BI01</accession>
<evidence type="ECO:0000313" key="3">
    <source>
        <dbReference type="Proteomes" id="UP000294114"/>
    </source>
</evidence>
<name>A0A4Q8BI01_9ACTN</name>
<comment type="caution">
    <text evidence="2">The sequence shown here is derived from an EMBL/GenBank/DDBJ whole genome shotgun (WGS) entry which is preliminary data.</text>
</comment>
<protein>
    <submittedName>
        <fullName evidence="2">Uncharacterized protein</fullName>
    </submittedName>
</protein>
<organism evidence="2 3">
    <name type="scientific">Micromonospora kangleipakensis</name>
    <dbReference type="NCBI Taxonomy" id="1077942"/>
    <lineage>
        <taxon>Bacteria</taxon>
        <taxon>Bacillati</taxon>
        <taxon>Actinomycetota</taxon>
        <taxon>Actinomycetes</taxon>
        <taxon>Micromonosporales</taxon>
        <taxon>Micromonosporaceae</taxon>
        <taxon>Micromonospora</taxon>
    </lineage>
</organism>